<dbReference type="Gene3D" id="3.40.30.10">
    <property type="entry name" value="Glutaredoxin"/>
    <property type="match status" value="1"/>
</dbReference>
<evidence type="ECO:0000313" key="9">
    <source>
        <dbReference type="Proteomes" id="UP000228568"/>
    </source>
</evidence>
<dbReference type="PROSITE" id="PS51352">
    <property type="entry name" value="THIOREDOXIN_2"/>
    <property type="match status" value="1"/>
</dbReference>
<dbReference type="EMBL" id="PFPK01000009">
    <property type="protein sequence ID" value="PIZ95555.1"/>
    <property type="molecule type" value="Genomic_DNA"/>
</dbReference>
<keyword evidence="6" id="KW-0812">Transmembrane</keyword>
<feature type="domain" description="Thioredoxin" evidence="7">
    <location>
        <begin position="64"/>
        <end position="261"/>
    </location>
</feature>
<dbReference type="SUPFAM" id="SSF52833">
    <property type="entry name" value="Thioredoxin-like"/>
    <property type="match status" value="1"/>
</dbReference>
<dbReference type="InterPro" id="IPR036249">
    <property type="entry name" value="Thioredoxin-like_sf"/>
</dbReference>
<dbReference type="InterPro" id="IPR012336">
    <property type="entry name" value="Thioredoxin-like_fold"/>
</dbReference>
<dbReference type="PANTHER" id="PTHR13887:SF14">
    <property type="entry name" value="DISULFIDE BOND FORMATION PROTEIN D"/>
    <property type="match status" value="1"/>
</dbReference>
<proteinExistence type="inferred from homology"/>
<evidence type="ECO:0000256" key="3">
    <source>
        <dbReference type="ARBA" id="ARBA00023002"/>
    </source>
</evidence>
<keyword evidence="3" id="KW-0560">Oxidoreductase</keyword>
<keyword evidence="5" id="KW-0676">Redox-active center</keyword>
<keyword evidence="6" id="KW-1133">Transmembrane helix</keyword>
<accession>A0A2M7V9N8</accession>
<protein>
    <recommendedName>
        <fullName evidence="7">Thioredoxin domain-containing protein</fullName>
    </recommendedName>
</protein>
<dbReference type="InterPro" id="IPR013766">
    <property type="entry name" value="Thioredoxin_domain"/>
</dbReference>
<gene>
    <name evidence="8" type="ORF">COX81_00615</name>
</gene>
<dbReference type="Pfam" id="PF13462">
    <property type="entry name" value="Thioredoxin_4"/>
    <property type="match status" value="1"/>
</dbReference>
<keyword evidence="2" id="KW-0732">Signal</keyword>
<feature type="transmembrane region" description="Helical" evidence="6">
    <location>
        <begin position="31"/>
        <end position="55"/>
    </location>
</feature>
<name>A0A2M7V9N8_9BACT</name>
<evidence type="ECO:0000313" key="8">
    <source>
        <dbReference type="EMBL" id="PIZ95555.1"/>
    </source>
</evidence>
<evidence type="ECO:0000256" key="4">
    <source>
        <dbReference type="ARBA" id="ARBA00023157"/>
    </source>
</evidence>
<dbReference type="GO" id="GO:0016491">
    <property type="term" value="F:oxidoreductase activity"/>
    <property type="evidence" value="ECO:0007669"/>
    <property type="project" value="UniProtKB-KW"/>
</dbReference>
<evidence type="ECO:0000259" key="7">
    <source>
        <dbReference type="PROSITE" id="PS51352"/>
    </source>
</evidence>
<evidence type="ECO:0000256" key="2">
    <source>
        <dbReference type="ARBA" id="ARBA00022729"/>
    </source>
</evidence>
<evidence type="ECO:0000256" key="1">
    <source>
        <dbReference type="ARBA" id="ARBA00005791"/>
    </source>
</evidence>
<comment type="caution">
    <text evidence="8">The sequence shown here is derived from an EMBL/GenBank/DDBJ whole genome shotgun (WGS) entry which is preliminary data.</text>
</comment>
<dbReference type="AlphaFoldDB" id="A0A2M7V9N8"/>
<keyword evidence="4" id="KW-1015">Disulfide bond</keyword>
<keyword evidence="6" id="KW-0472">Membrane</keyword>
<reference evidence="9" key="1">
    <citation type="submission" date="2017-09" db="EMBL/GenBank/DDBJ databases">
        <title>Depth-based differentiation of microbial function through sediment-hosted aquifers and enrichment of novel symbionts in the deep terrestrial subsurface.</title>
        <authorList>
            <person name="Probst A.J."/>
            <person name="Ladd B."/>
            <person name="Jarett J.K."/>
            <person name="Geller-Mcgrath D.E."/>
            <person name="Sieber C.M.K."/>
            <person name="Emerson J.B."/>
            <person name="Anantharaman K."/>
            <person name="Thomas B.C."/>
            <person name="Malmstrom R."/>
            <person name="Stieglmeier M."/>
            <person name="Klingl A."/>
            <person name="Woyke T."/>
            <person name="Ryan C.M."/>
            <person name="Banfield J.F."/>
        </authorList>
    </citation>
    <scope>NUCLEOTIDE SEQUENCE [LARGE SCALE GENOMIC DNA]</scope>
</reference>
<evidence type="ECO:0000256" key="6">
    <source>
        <dbReference type="SAM" id="Phobius"/>
    </source>
</evidence>
<sequence>MLYYLKTKFYHMKQSLYQQKKPWYKTLTGKLFLSVLLLVSIGFLIFASFVGYYLWKIKNGQGAELAEQFSPTFSIDASLDQQNSQQIPHQDPRLFIKPLNPRLGNPASTVKIIAFIDFSCPYSQKSYPIFKEMSEKYSPAVEIIFKQFPLSSIHPDAIPAAVASTCAGEQDKFWPYYDLLFERKALDKTSLVSYATELNLNVNKFNTCLETQKYLLSINDDLQDGISLGVRGTPTYFVNNTKLEGVITKEKWEEVILTELQ</sequence>
<evidence type="ECO:0000256" key="5">
    <source>
        <dbReference type="ARBA" id="ARBA00023284"/>
    </source>
</evidence>
<comment type="similarity">
    <text evidence="1">Belongs to the thioredoxin family. DsbA subfamily.</text>
</comment>
<organism evidence="8 9">
    <name type="scientific">Candidatus Magasanikbacteria bacterium CG_4_10_14_0_2_um_filter_37_12</name>
    <dbReference type="NCBI Taxonomy" id="1974637"/>
    <lineage>
        <taxon>Bacteria</taxon>
        <taxon>Candidatus Magasanikiibacteriota</taxon>
    </lineage>
</organism>
<dbReference type="Proteomes" id="UP000228568">
    <property type="component" value="Unassembled WGS sequence"/>
</dbReference>
<dbReference type="PANTHER" id="PTHR13887">
    <property type="entry name" value="GLUTATHIONE S-TRANSFERASE KAPPA"/>
    <property type="match status" value="1"/>
</dbReference>